<keyword evidence="3" id="KW-1185">Reference proteome</keyword>
<dbReference type="AlphaFoldDB" id="A0A0G4ECV1"/>
<dbReference type="Proteomes" id="UP000041254">
    <property type="component" value="Unassembled WGS sequence"/>
</dbReference>
<evidence type="ECO:0000313" key="2">
    <source>
        <dbReference type="EMBL" id="CEL93809.1"/>
    </source>
</evidence>
<gene>
    <name evidence="2" type="ORF">Vbra_20220</name>
</gene>
<dbReference type="InParanoid" id="A0A0G4ECV1"/>
<evidence type="ECO:0000313" key="3">
    <source>
        <dbReference type="Proteomes" id="UP000041254"/>
    </source>
</evidence>
<name>A0A0G4ECV1_VITBC</name>
<protein>
    <submittedName>
        <fullName evidence="2">Uncharacterized protein</fullName>
    </submittedName>
</protein>
<feature type="region of interest" description="Disordered" evidence="1">
    <location>
        <begin position="66"/>
        <end position="85"/>
    </location>
</feature>
<evidence type="ECO:0000256" key="1">
    <source>
        <dbReference type="SAM" id="MobiDB-lite"/>
    </source>
</evidence>
<sequence>MGLSYQNLCAFRRAQCRYPTLTIRRRGLPCYSRPLESKLPARVPAQATKKASGFPRGFWRRSLQGSGWGVSRRTTSPRQYAAASA</sequence>
<dbReference type="VEuPathDB" id="CryptoDB:Vbra_20220"/>
<organism evidence="2 3">
    <name type="scientific">Vitrella brassicaformis (strain CCMP3155)</name>
    <dbReference type="NCBI Taxonomy" id="1169540"/>
    <lineage>
        <taxon>Eukaryota</taxon>
        <taxon>Sar</taxon>
        <taxon>Alveolata</taxon>
        <taxon>Colpodellida</taxon>
        <taxon>Vitrellaceae</taxon>
        <taxon>Vitrella</taxon>
    </lineage>
</organism>
<accession>A0A0G4ECV1</accession>
<proteinExistence type="predicted"/>
<dbReference type="EMBL" id="CDMY01000193">
    <property type="protein sequence ID" value="CEL93809.1"/>
    <property type="molecule type" value="Genomic_DNA"/>
</dbReference>
<reference evidence="2 3" key="1">
    <citation type="submission" date="2014-11" db="EMBL/GenBank/DDBJ databases">
        <authorList>
            <person name="Zhu J."/>
            <person name="Qi W."/>
            <person name="Song R."/>
        </authorList>
    </citation>
    <scope>NUCLEOTIDE SEQUENCE [LARGE SCALE GENOMIC DNA]</scope>
</reference>